<dbReference type="InterPro" id="IPR051156">
    <property type="entry name" value="Mito/Outer_Membr_Metalloprot"/>
</dbReference>
<evidence type="ECO:0000256" key="4">
    <source>
        <dbReference type="ARBA" id="ARBA00022801"/>
    </source>
</evidence>
<dbReference type="GO" id="GO:0004222">
    <property type="term" value="F:metalloendopeptidase activity"/>
    <property type="evidence" value="ECO:0007669"/>
    <property type="project" value="InterPro"/>
</dbReference>
<keyword evidence="2 8" id="KW-0645">Protease</keyword>
<dbReference type="AlphaFoldDB" id="A0A3B1AG99"/>
<keyword evidence="6" id="KW-0482">Metalloprotease</keyword>
<keyword evidence="3" id="KW-0479">Metal-binding</keyword>
<evidence type="ECO:0000259" key="7">
    <source>
        <dbReference type="Pfam" id="PF01435"/>
    </source>
</evidence>
<dbReference type="InterPro" id="IPR019734">
    <property type="entry name" value="TPR_rpt"/>
</dbReference>
<dbReference type="GO" id="GO:0016020">
    <property type="term" value="C:membrane"/>
    <property type="evidence" value="ECO:0007669"/>
    <property type="project" value="TreeGrafter"/>
</dbReference>
<dbReference type="PANTHER" id="PTHR22726">
    <property type="entry name" value="METALLOENDOPEPTIDASE OMA1"/>
    <property type="match status" value="1"/>
</dbReference>
<name>A0A3B1AG99_9ZZZZ</name>
<dbReference type="EMBL" id="UOFR01000046">
    <property type="protein sequence ID" value="VAW97309.1"/>
    <property type="molecule type" value="Genomic_DNA"/>
</dbReference>
<protein>
    <submittedName>
        <fullName evidence="8">Zn-dependent protease aq_972</fullName>
    </submittedName>
</protein>
<keyword evidence="5" id="KW-0862">Zinc</keyword>
<dbReference type="SMART" id="SM00028">
    <property type="entry name" value="TPR"/>
    <property type="match status" value="3"/>
</dbReference>
<sequence length="388" mass="42676">MKIKLIASLSVVISSVLLGACTTNPVTGRSEMGFVSTEKEISIGEENYHPMQQTQGGTYVADPELVAYVQSVGNKLAAQSDRKLPYEFVIINDSVPNAWALPGGKIAINRGLLLELNSEAELAAVLGHEVVHAAARHSAKKMETGMALNIGLIVLGVSQRDSDYGRAMVAGGAVGMALLTQKYSRDAESEADKYGIKYMVKAGYDPSAAVKLQETFVRLSEGKKPGWVEGMFASHPPSAERVAANKVLAKQYAKAGLKTGTKIYNRKIARLKRSKQAYEDYNKAGAALKKKNYKEATKLINKAIKKEDRESLFYAFKGDIFEVQKKYSKAIPLYDQAIYLNPDLFYFYLRRGTSYKALNKKAKAKKDLTKSMALLPTKQAQQALKELK</sequence>
<dbReference type="Pfam" id="PF01435">
    <property type="entry name" value="Peptidase_M48"/>
    <property type="match status" value="1"/>
</dbReference>
<dbReference type="PANTHER" id="PTHR22726:SF1">
    <property type="entry name" value="METALLOENDOPEPTIDASE OMA1, MITOCHONDRIAL"/>
    <property type="match status" value="1"/>
</dbReference>
<dbReference type="SUPFAM" id="SSF48452">
    <property type="entry name" value="TPR-like"/>
    <property type="match status" value="1"/>
</dbReference>
<dbReference type="Gene3D" id="3.30.2010.10">
    <property type="entry name" value="Metalloproteases ('zincins'), catalytic domain"/>
    <property type="match status" value="1"/>
</dbReference>
<dbReference type="PROSITE" id="PS51257">
    <property type="entry name" value="PROKAR_LIPOPROTEIN"/>
    <property type="match status" value="1"/>
</dbReference>
<proteinExistence type="predicted"/>
<evidence type="ECO:0000256" key="6">
    <source>
        <dbReference type="ARBA" id="ARBA00023049"/>
    </source>
</evidence>
<keyword evidence="4" id="KW-0378">Hydrolase</keyword>
<evidence type="ECO:0000256" key="5">
    <source>
        <dbReference type="ARBA" id="ARBA00022833"/>
    </source>
</evidence>
<dbReference type="InterPro" id="IPR011990">
    <property type="entry name" value="TPR-like_helical_dom_sf"/>
</dbReference>
<dbReference type="InterPro" id="IPR001915">
    <property type="entry name" value="Peptidase_M48"/>
</dbReference>
<accession>A0A3B1AG99</accession>
<reference evidence="8" key="1">
    <citation type="submission" date="2018-06" db="EMBL/GenBank/DDBJ databases">
        <authorList>
            <person name="Zhirakovskaya E."/>
        </authorList>
    </citation>
    <scope>NUCLEOTIDE SEQUENCE</scope>
</reference>
<evidence type="ECO:0000256" key="1">
    <source>
        <dbReference type="ARBA" id="ARBA00001947"/>
    </source>
</evidence>
<dbReference type="GO" id="GO:0046872">
    <property type="term" value="F:metal ion binding"/>
    <property type="evidence" value="ECO:0007669"/>
    <property type="project" value="UniProtKB-KW"/>
</dbReference>
<organism evidence="8">
    <name type="scientific">hydrothermal vent metagenome</name>
    <dbReference type="NCBI Taxonomy" id="652676"/>
    <lineage>
        <taxon>unclassified sequences</taxon>
        <taxon>metagenomes</taxon>
        <taxon>ecological metagenomes</taxon>
    </lineage>
</organism>
<dbReference type="PROSITE" id="PS50005">
    <property type="entry name" value="TPR"/>
    <property type="match status" value="1"/>
</dbReference>
<dbReference type="GO" id="GO:0051603">
    <property type="term" value="P:proteolysis involved in protein catabolic process"/>
    <property type="evidence" value="ECO:0007669"/>
    <property type="project" value="TreeGrafter"/>
</dbReference>
<gene>
    <name evidence="8" type="ORF">MNBD_GAMMA21-376</name>
</gene>
<feature type="domain" description="Peptidase M48" evidence="7">
    <location>
        <begin position="67"/>
        <end position="244"/>
    </location>
</feature>
<comment type="cofactor">
    <cofactor evidence="1">
        <name>Zn(2+)</name>
        <dbReference type="ChEBI" id="CHEBI:29105"/>
    </cofactor>
</comment>
<dbReference type="Pfam" id="PF13181">
    <property type="entry name" value="TPR_8"/>
    <property type="match status" value="2"/>
</dbReference>
<dbReference type="Gene3D" id="1.25.40.10">
    <property type="entry name" value="Tetratricopeptide repeat domain"/>
    <property type="match status" value="1"/>
</dbReference>
<evidence type="ECO:0000256" key="3">
    <source>
        <dbReference type="ARBA" id="ARBA00022723"/>
    </source>
</evidence>
<evidence type="ECO:0000256" key="2">
    <source>
        <dbReference type="ARBA" id="ARBA00022670"/>
    </source>
</evidence>
<evidence type="ECO:0000313" key="8">
    <source>
        <dbReference type="EMBL" id="VAW97309.1"/>
    </source>
</evidence>